<evidence type="ECO:0000259" key="4">
    <source>
        <dbReference type="PROSITE" id="PS50279"/>
    </source>
</evidence>
<dbReference type="SMART" id="SM00131">
    <property type="entry name" value="KU"/>
    <property type="match status" value="2"/>
</dbReference>
<reference evidence="5" key="1">
    <citation type="submission" date="2014-08" db="EMBL/GenBank/DDBJ databases">
        <authorList>
            <person name="Murali S."/>
            <person name="Richards S."/>
            <person name="Bandaranaike D."/>
            <person name="Bellair M."/>
            <person name="Blankenburg K."/>
            <person name="Chao H."/>
            <person name="Dinh H."/>
            <person name="Doddapaneni H."/>
            <person name="Dugan-Rocha S."/>
            <person name="Elkadiri S."/>
            <person name="Gnanaolivu R."/>
            <person name="Hughes D."/>
            <person name="Lee S."/>
            <person name="Li M."/>
            <person name="Ming W."/>
            <person name="Munidasa M."/>
            <person name="Muniz J."/>
            <person name="Nguyen L."/>
            <person name="Osuji N."/>
            <person name="Pu L.-L."/>
            <person name="Puazo M."/>
            <person name="Skinner E."/>
            <person name="Qu C."/>
            <person name="Quiroz J."/>
            <person name="Raj R."/>
            <person name="Weissenberger G."/>
            <person name="Xin Y."/>
            <person name="Zou X."/>
            <person name="Han Y."/>
            <person name="Worley K."/>
            <person name="Muzny D."/>
            <person name="Gibbs R."/>
        </authorList>
    </citation>
    <scope>NUCLEOTIDE SEQUENCE</scope>
    <source>
        <strain evidence="5">HAZT.00-mixed</strain>
        <tissue evidence="5">Whole organism</tissue>
    </source>
</reference>
<keyword evidence="3" id="KW-0472">Membrane</keyword>
<feature type="domain" description="BPTI/Kunitz inhibitor" evidence="4">
    <location>
        <begin position="156"/>
        <end position="211"/>
    </location>
</feature>
<dbReference type="Proteomes" id="UP000711488">
    <property type="component" value="Unassembled WGS sequence"/>
</dbReference>
<dbReference type="InterPro" id="IPR050098">
    <property type="entry name" value="TFPI/VKTCI-like"/>
</dbReference>
<keyword evidence="2" id="KW-0722">Serine protease inhibitor</keyword>
<accession>A0A6A0H8T1</accession>
<name>A0A6A0H8T1_HYAAZ</name>
<dbReference type="GO" id="GO:0004867">
    <property type="term" value="F:serine-type endopeptidase inhibitor activity"/>
    <property type="evidence" value="ECO:0007669"/>
    <property type="project" value="UniProtKB-KW"/>
</dbReference>
<dbReference type="PANTHER" id="PTHR10083">
    <property type="entry name" value="KUNITZ-TYPE PROTEASE INHIBITOR-RELATED"/>
    <property type="match status" value="1"/>
</dbReference>
<dbReference type="CDD" id="cd00109">
    <property type="entry name" value="Kunitz-type"/>
    <property type="match status" value="1"/>
</dbReference>
<reference evidence="5" key="3">
    <citation type="submission" date="2019-06" db="EMBL/GenBank/DDBJ databases">
        <authorList>
            <person name="Poynton C."/>
            <person name="Hasenbein S."/>
            <person name="Benoit J.B."/>
            <person name="Sepulveda M.S."/>
            <person name="Poelchau M.F."/>
            <person name="Murali S.C."/>
            <person name="Chen S."/>
            <person name="Glastad K.M."/>
            <person name="Werren J.H."/>
            <person name="Vineis J.H."/>
            <person name="Bowen J.L."/>
            <person name="Friedrich M."/>
            <person name="Jones J."/>
            <person name="Robertson H.M."/>
            <person name="Feyereisen R."/>
            <person name="Mechler-Hickson A."/>
            <person name="Mathers N."/>
            <person name="Lee C.E."/>
            <person name="Colbourne J.K."/>
            <person name="Biales A."/>
            <person name="Johnston J.S."/>
            <person name="Wellborn G.A."/>
            <person name="Rosendale A.J."/>
            <person name="Cridge A.G."/>
            <person name="Munoz-Torres M.C."/>
            <person name="Bain P.A."/>
            <person name="Manny A.R."/>
            <person name="Major K.M."/>
            <person name="Lambert F.N."/>
            <person name="Vulpe C.D."/>
            <person name="Tuck P."/>
            <person name="Blalock B.J."/>
            <person name="Lin Y.-Y."/>
            <person name="Smith M.E."/>
            <person name="Ochoa-Acuna H."/>
            <person name="Chen M.-J.M."/>
            <person name="Childers C.P."/>
            <person name="Qu J."/>
            <person name="Dugan S."/>
            <person name="Lee S.L."/>
            <person name="Chao H."/>
            <person name="Dinh H."/>
            <person name="Han Y."/>
            <person name="Doddapaneni H."/>
            <person name="Worley K.C."/>
            <person name="Muzny D.M."/>
            <person name="Gibbs R.A."/>
            <person name="Richards S."/>
        </authorList>
    </citation>
    <scope>NUCLEOTIDE SEQUENCE</scope>
    <source>
        <strain evidence="5">HAZT.00-mixed</strain>
        <tissue evidence="5">Whole organism</tissue>
    </source>
</reference>
<dbReference type="OrthoDB" id="6329951at2759"/>
<keyword evidence="3" id="KW-1133">Transmembrane helix</keyword>
<protein>
    <recommendedName>
        <fullName evidence="4">BPTI/Kunitz inhibitor domain-containing protein</fullName>
    </recommendedName>
</protein>
<evidence type="ECO:0000256" key="1">
    <source>
        <dbReference type="ARBA" id="ARBA00022690"/>
    </source>
</evidence>
<evidence type="ECO:0000256" key="2">
    <source>
        <dbReference type="ARBA" id="ARBA00022900"/>
    </source>
</evidence>
<dbReference type="PROSITE" id="PS50279">
    <property type="entry name" value="BPTI_KUNITZ_2"/>
    <property type="match status" value="2"/>
</dbReference>
<evidence type="ECO:0000256" key="3">
    <source>
        <dbReference type="SAM" id="Phobius"/>
    </source>
</evidence>
<dbReference type="Gene3D" id="4.10.410.10">
    <property type="entry name" value="Pancreatic trypsin inhibitor Kunitz domain"/>
    <property type="match status" value="2"/>
</dbReference>
<dbReference type="EMBL" id="JQDR03004178">
    <property type="protein sequence ID" value="KAA0202158.1"/>
    <property type="molecule type" value="Genomic_DNA"/>
</dbReference>
<organism evidence="5">
    <name type="scientific">Hyalella azteca</name>
    <name type="common">Amphipod</name>
    <dbReference type="NCBI Taxonomy" id="294128"/>
    <lineage>
        <taxon>Eukaryota</taxon>
        <taxon>Metazoa</taxon>
        <taxon>Ecdysozoa</taxon>
        <taxon>Arthropoda</taxon>
        <taxon>Crustacea</taxon>
        <taxon>Multicrustacea</taxon>
        <taxon>Malacostraca</taxon>
        <taxon>Eumalacostraca</taxon>
        <taxon>Peracarida</taxon>
        <taxon>Amphipoda</taxon>
        <taxon>Senticaudata</taxon>
        <taxon>Talitrida</taxon>
        <taxon>Talitroidea</taxon>
        <taxon>Hyalellidae</taxon>
        <taxon>Hyalella</taxon>
    </lineage>
</organism>
<proteinExistence type="predicted"/>
<feature type="transmembrane region" description="Helical" evidence="3">
    <location>
        <begin position="20"/>
        <end position="42"/>
    </location>
</feature>
<dbReference type="PRINTS" id="PR00759">
    <property type="entry name" value="BASICPTASE"/>
</dbReference>
<dbReference type="SUPFAM" id="SSF57362">
    <property type="entry name" value="BPTI-like"/>
    <property type="match status" value="2"/>
</dbReference>
<reference evidence="5" key="2">
    <citation type="journal article" date="2018" name="Environ. Sci. Technol.">
        <title>The Toxicogenome of Hyalella azteca: A Model for Sediment Ecotoxicology and Evolutionary Toxicology.</title>
        <authorList>
            <person name="Poynton H.C."/>
            <person name="Hasenbein S."/>
            <person name="Benoit J.B."/>
            <person name="Sepulveda M.S."/>
            <person name="Poelchau M.F."/>
            <person name="Hughes D.S.T."/>
            <person name="Murali S.C."/>
            <person name="Chen S."/>
            <person name="Glastad K.M."/>
            <person name="Goodisman M.A.D."/>
            <person name="Werren J.H."/>
            <person name="Vineis J.H."/>
            <person name="Bowen J.L."/>
            <person name="Friedrich M."/>
            <person name="Jones J."/>
            <person name="Robertson H.M."/>
            <person name="Feyereisen R."/>
            <person name="Mechler-Hickson A."/>
            <person name="Mathers N."/>
            <person name="Lee C.E."/>
            <person name="Colbourne J.K."/>
            <person name="Biales A."/>
            <person name="Johnston J.S."/>
            <person name="Wellborn G.A."/>
            <person name="Rosendale A.J."/>
            <person name="Cridge A.G."/>
            <person name="Munoz-Torres M.C."/>
            <person name="Bain P.A."/>
            <person name="Manny A.R."/>
            <person name="Major K.M."/>
            <person name="Lambert F.N."/>
            <person name="Vulpe C.D."/>
            <person name="Tuck P."/>
            <person name="Blalock B.J."/>
            <person name="Lin Y.Y."/>
            <person name="Smith M.E."/>
            <person name="Ochoa-Acuna H."/>
            <person name="Chen M.M."/>
            <person name="Childers C.P."/>
            <person name="Qu J."/>
            <person name="Dugan S."/>
            <person name="Lee S.L."/>
            <person name="Chao H."/>
            <person name="Dinh H."/>
            <person name="Han Y."/>
            <person name="Doddapaneni H."/>
            <person name="Worley K.C."/>
            <person name="Muzny D.M."/>
            <person name="Gibbs R.A."/>
            <person name="Richards S."/>
        </authorList>
    </citation>
    <scope>NUCLEOTIDE SEQUENCE</scope>
    <source>
        <strain evidence="5">HAZT.00-mixed</strain>
        <tissue evidence="5">Whole organism</tissue>
    </source>
</reference>
<feature type="domain" description="BPTI/Kunitz inhibitor" evidence="4">
    <location>
        <begin position="59"/>
        <end position="121"/>
    </location>
</feature>
<evidence type="ECO:0000313" key="5">
    <source>
        <dbReference type="EMBL" id="KAA0202158.1"/>
    </source>
</evidence>
<dbReference type="InterPro" id="IPR036880">
    <property type="entry name" value="Kunitz_BPTI_sf"/>
</dbReference>
<comment type="caution">
    <text evidence="5">The sequence shown here is derived from an EMBL/GenBank/DDBJ whole genome shotgun (WGS) entry which is preliminary data.</text>
</comment>
<keyword evidence="3" id="KW-0812">Transmembrane</keyword>
<dbReference type="InterPro" id="IPR002223">
    <property type="entry name" value="Kunitz_BPTI"/>
</dbReference>
<dbReference type="AlphaFoldDB" id="A0A6A0H8T1"/>
<keyword evidence="1" id="KW-0646">Protease inhibitor</keyword>
<sequence>MLGLNQYHAIVPPVAAMGVQLLQVVALASALLATTSSLMLGFDELSSQFLPLAHVSVRCLQPIDYVPRHCTTQDMVRGRVIANETMWYYSPDLLKCVPTIKFTGCATENRFDTLEACTATCETGTHCPDGCYTETDLRRRDKLRCVCPDGIGEWLCHLPPDEGDCGDMTAVAPIERYYYDPVSKECHTFSFSRCGGNNNNYGSLLMCKDICAYDPASESTSSFALLLLQILIALIAVVTILHLISWKLKTQSAVLNQINEWLVRRKRASFL</sequence>
<dbReference type="Pfam" id="PF00014">
    <property type="entry name" value="Kunitz_BPTI"/>
    <property type="match status" value="2"/>
</dbReference>
<feature type="transmembrane region" description="Helical" evidence="3">
    <location>
        <begin position="223"/>
        <end position="244"/>
    </location>
</feature>
<gene>
    <name evidence="5" type="ORF">HAZT_HAZT008118</name>
</gene>